<dbReference type="Proteomes" id="UP000011083">
    <property type="component" value="Unassembled WGS sequence"/>
</dbReference>
<proteinExistence type="inferred from homology"/>
<dbReference type="OrthoDB" id="10267235at2759"/>
<dbReference type="CDD" id="cd05157">
    <property type="entry name" value="ETNK_euk"/>
    <property type="match status" value="1"/>
</dbReference>
<dbReference type="RefSeq" id="XP_004333527.1">
    <property type="nucleotide sequence ID" value="XM_004333479.1"/>
</dbReference>
<dbReference type="SUPFAM" id="SSF56112">
    <property type="entry name" value="Protein kinase-like (PK-like)"/>
    <property type="match status" value="1"/>
</dbReference>
<name>L8GF68_ACACF</name>
<dbReference type="Gene3D" id="3.90.1200.10">
    <property type="match status" value="1"/>
</dbReference>
<reference evidence="5 6" key="1">
    <citation type="journal article" date="2013" name="Genome Biol.">
        <title>Genome of Acanthamoeba castellanii highlights extensive lateral gene transfer and early evolution of tyrosine kinase signaling.</title>
        <authorList>
            <person name="Clarke M."/>
            <person name="Lohan A.J."/>
            <person name="Liu B."/>
            <person name="Lagkouvardos I."/>
            <person name="Roy S."/>
            <person name="Zafar N."/>
            <person name="Bertelli C."/>
            <person name="Schilde C."/>
            <person name="Kianianmomeni A."/>
            <person name="Burglin T.R."/>
            <person name="Frech C."/>
            <person name="Turcotte B."/>
            <person name="Kopec K.O."/>
            <person name="Synnott J.M."/>
            <person name="Choo C."/>
            <person name="Paponov I."/>
            <person name="Finkler A."/>
            <person name="Soon Heng Tan C."/>
            <person name="Hutchins A.P."/>
            <person name="Weinmeier T."/>
            <person name="Rattei T."/>
            <person name="Chu J.S."/>
            <person name="Gimenez G."/>
            <person name="Irimia M."/>
            <person name="Rigden D.J."/>
            <person name="Fitzpatrick D.A."/>
            <person name="Lorenzo-Morales J."/>
            <person name="Bateman A."/>
            <person name="Chiu C.H."/>
            <person name="Tang P."/>
            <person name="Hegemann P."/>
            <person name="Fromm H."/>
            <person name="Raoult D."/>
            <person name="Greub G."/>
            <person name="Miranda-Saavedra D."/>
            <person name="Chen N."/>
            <person name="Nash P."/>
            <person name="Ginger M.L."/>
            <person name="Horn M."/>
            <person name="Schaap P."/>
            <person name="Caler L."/>
            <person name="Loftus B."/>
        </authorList>
    </citation>
    <scope>NUCLEOTIDE SEQUENCE [LARGE SCALE GENOMIC DNA]</scope>
    <source>
        <strain evidence="5 6">Neff</strain>
    </source>
</reference>
<dbReference type="InterPro" id="IPR011009">
    <property type="entry name" value="Kinase-like_dom_sf"/>
</dbReference>
<evidence type="ECO:0000256" key="2">
    <source>
        <dbReference type="ARBA" id="ARBA00038211"/>
    </source>
</evidence>
<keyword evidence="6" id="KW-1185">Reference proteome</keyword>
<dbReference type="EC" id="2.7.1.82" evidence="3"/>
<gene>
    <name evidence="5" type="ORF">ACA1_256530</name>
</gene>
<sequence>MNAAPPAHEQLKKSNKRHHTPEVGESHPTHDATLHIPAFESPSHSLEKVAQSEDVANSASYLIRNDIEMVVDEDEETREEAASKESGHPTPFIQQRDHKLKDIARTFRSEDWAGLGDDQLAIRKYTGGLSNKLYRCTSLVDPHQKILIRVTGSSTQEDGSDVSLADRDGELLVFQAVYKAGLGPKFYGKYKNGCVYGHVDGVQLTIEEVHKPEYAALIAKRLAQWHAKMEIPDVAREPAWSLLVRKWLDLIPKNDLSHVQREEQKEEWAALGIDVVKEMDELEAMLASLNTPVTFCHNDVQPMNCIYDKESNTVGFIEGWDLGNHFCEHTGFDLDWTKFPSREKQMFFLTRYLEAFLERQPTELELERAYVEANKFTLASHLYWGIWGLAQAKVSDIDYDFFQYSLRRLTMYTKTKAALYTLPMPQA</sequence>
<feature type="region of interest" description="Disordered" evidence="4">
    <location>
        <begin position="72"/>
        <end position="92"/>
    </location>
</feature>
<dbReference type="KEGG" id="acan:ACA1_256530"/>
<accession>L8GF68</accession>
<feature type="compositionally biased region" description="Basic and acidic residues" evidence="4">
    <location>
        <begin position="20"/>
        <end position="33"/>
    </location>
</feature>
<dbReference type="GO" id="GO:0004305">
    <property type="term" value="F:ethanolamine kinase activity"/>
    <property type="evidence" value="ECO:0007669"/>
    <property type="project" value="UniProtKB-EC"/>
</dbReference>
<dbReference type="PANTHER" id="PTHR22603:SF66">
    <property type="entry name" value="ETHANOLAMINE KINASE"/>
    <property type="match status" value="1"/>
</dbReference>
<dbReference type="PANTHER" id="PTHR22603">
    <property type="entry name" value="CHOLINE/ETHANOALAMINE KINASE"/>
    <property type="match status" value="1"/>
</dbReference>
<comment type="similarity">
    <text evidence="2">Belongs to the choline/ethanolamine kinase family.</text>
</comment>
<dbReference type="VEuPathDB" id="AmoebaDB:ACA1_256530"/>
<dbReference type="EMBL" id="KB008148">
    <property type="protein sequence ID" value="ELR11514.1"/>
    <property type="molecule type" value="Genomic_DNA"/>
</dbReference>
<dbReference type="Pfam" id="PF01633">
    <property type="entry name" value="Choline_kinase"/>
    <property type="match status" value="1"/>
</dbReference>
<evidence type="ECO:0000256" key="3">
    <source>
        <dbReference type="ARBA" id="ARBA00038874"/>
    </source>
</evidence>
<comment type="pathway">
    <text evidence="1">Phospholipid metabolism; phosphatidylethanolamine biosynthesis; phosphatidylethanolamine from ethanolamine: step 1/3.</text>
</comment>
<organism evidence="5 6">
    <name type="scientific">Acanthamoeba castellanii (strain ATCC 30010 / Neff)</name>
    <dbReference type="NCBI Taxonomy" id="1257118"/>
    <lineage>
        <taxon>Eukaryota</taxon>
        <taxon>Amoebozoa</taxon>
        <taxon>Discosea</taxon>
        <taxon>Longamoebia</taxon>
        <taxon>Centramoebida</taxon>
        <taxon>Acanthamoebidae</taxon>
        <taxon>Acanthamoeba</taxon>
    </lineage>
</organism>
<feature type="region of interest" description="Disordered" evidence="4">
    <location>
        <begin position="1"/>
        <end position="52"/>
    </location>
</feature>
<dbReference type="STRING" id="1257118.L8GF68"/>
<evidence type="ECO:0000256" key="1">
    <source>
        <dbReference type="ARBA" id="ARBA00037883"/>
    </source>
</evidence>
<dbReference type="GO" id="GO:0005737">
    <property type="term" value="C:cytoplasm"/>
    <property type="evidence" value="ECO:0007669"/>
    <property type="project" value="TreeGrafter"/>
</dbReference>
<evidence type="ECO:0000256" key="4">
    <source>
        <dbReference type="SAM" id="MobiDB-lite"/>
    </source>
</evidence>
<dbReference type="GO" id="GO:0006646">
    <property type="term" value="P:phosphatidylethanolamine biosynthetic process"/>
    <property type="evidence" value="ECO:0007669"/>
    <property type="project" value="TreeGrafter"/>
</dbReference>
<evidence type="ECO:0000313" key="6">
    <source>
        <dbReference type="Proteomes" id="UP000011083"/>
    </source>
</evidence>
<dbReference type="Gene3D" id="3.30.200.20">
    <property type="entry name" value="Phosphorylase Kinase, domain 1"/>
    <property type="match status" value="1"/>
</dbReference>
<evidence type="ECO:0000313" key="5">
    <source>
        <dbReference type="EMBL" id="ELR11514.1"/>
    </source>
</evidence>
<dbReference type="AlphaFoldDB" id="L8GF68"/>
<dbReference type="GeneID" id="14912110"/>
<protein>
    <recommendedName>
        <fullName evidence="3">ethanolamine kinase</fullName>
        <ecNumber evidence="3">2.7.1.82</ecNumber>
    </recommendedName>
</protein>